<organism evidence="2 3">
    <name type="scientific">Mytilus galloprovincialis</name>
    <name type="common">Mediterranean mussel</name>
    <dbReference type="NCBI Taxonomy" id="29158"/>
    <lineage>
        <taxon>Eukaryota</taxon>
        <taxon>Metazoa</taxon>
        <taxon>Spiralia</taxon>
        <taxon>Lophotrochozoa</taxon>
        <taxon>Mollusca</taxon>
        <taxon>Bivalvia</taxon>
        <taxon>Autobranchia</taxon>
        <taxon>Pteriomorphia</taxon>
        <taxon>Mytilida</taxon>
        <taxon>Mytiloidea</taxon>
        <taxon>Mytilidae</taxon>
        <taxon>Mytilinae</taxon>
        <taxon>Mytilus</taxon>
    </lineage>
</organism>
<protein>
    <submittedName>
        <fullName evidence="2">Uncharacterized protein</fullName>
    </submittedName>
</protein>
<feature type="region of interest" description="Disordered" evidence="1">
    <location>
        <begin position="1"/>
        <end position="24"/>
    </location>
</feature>
<evidence type="ECO:0000313" key="3">
    <source>
        <dbReference type="Proteomes" id="UP000596742"/>
    </source>
</evidence>
<dbReference type="AlphaFoldDB" id="A0A8B6GVR8"/>
<reference evidence="2" key="1">
    <citation type="submission" date="2018-11" db="EMBL/GenBank/DDBJ databases">
        <authorList>
            <person name="Alioto T."/>
            <person name="Alioto T."/>
        </authorList>
    </citation>
    <scope>NUCLEOTIDE SEQUENCE</scope>
</reference>
<gene>
    <name evidence="2" type="ORF">MGAL_10B085046</name>
</gene>
<dbReference type="EMBL" id="UYJE01009053">
    <property type="protein sequence ID" value="VDI69565.1"/>
    <property type="molecule type" value="Genomic_DNA"/>
</dbReference>
<evidence type="ECO:0000256" key="1">
    <source>
        <dbReference type="SAM" id="MobiDB-lite"/>
    </source>
</evidence>
<proteinExistence type="predicted"/>
<keyword evidence="3" id="KW-1185">Reference proteome</keyword>
<name>A0A8B6GVR8_MYTGA</name>
<dbReference type="Proteomes" id="UP000596742">
    <property type="component" value="Unassembled WGS sequence"/>
</dbReference>
<sequence length="152" mass="16480">MYQISRNKTNVISSTTSTPSNNSTQCEIVNRNRSPKIRNMCGKQYILLVLVMSAVLSESKRPSCRRMGGKCMKSCSGNYIPLPGGTCCGKKVCCTETCSNVGTDCEVANSERQCASRPEDCPNNFSAEDATGDKLGCCSSTLFPYCCVPQNK</sequence>
<accession>A0A8B6GVR8</accession>
<evidence type="ECO:0000313" key="2">
    <source>
        <dbReference type="EMBL" id="VDI69565.1"/>
    </source>
</evidence>
<comment type="caution">
    <text evidence="2">The sequence shown here is derived from an EMBL/GenBank/DDBJ whole genome shotgun (WGS) entry which is preliminary data.</text>
</comment>
<feature type="compositionally biased region" description="Low complexity" evidence="1">
    <location>
        <begin position="9"/>
        <end position="24"/>
    </location>
</feature>